<proteinExistence type="predicted"/>
<evidence type="ECO:0000313" key="1">
    <source>
        <dbReference type="EMBL" id="PIA56661.1"/>
    </source>
</evidence>
<dbReference type="AlphaFoldDB" id="A0A2G5ELR7"/>
<sequence length="521" mass="59244">MDIWSWMCDLPNSADWPDSNSPLTFQLTPSQHDEKSILLKAERTSGSNTETLVTFSICLQGFNNSNSQYKTTLWVSDTCSLSSSNKPFLPLLMQLLQEIISRSPIAYNSTCPRSQFPKLKPEPISWIIDSHSPESFSSFFNLVFLCRLFWLCVCDSHFEVGELYFNTLLAPNFNLLSCGHVVRNFLISMGIDAELCFMRTIGYMVAKWLMLRNMGVGLQLLTPLQSYGFSYAMESHGFWILKGFAPILSMTPTRFDKKLGQGRVLEAKESVLRYVLAHQQLEAVIQLEYSVCFYDNFIQVNARVENLRFHVVKLGFNNNDDGEYTNETYFPSRIRVWVGPEVGAAYVAGLSLSRSTENPDKEMENQKVVKGNFGKTKAPVLKAKTRTSVRTMTRNWRWEQDVDGNAVIFEAILHDDVNGSEVATWKPTSGGNPKNGLKKRYTGGSRVFNKTGGLVLAGDEYGEWVSWRVSKEMEGSVLKWRLGGKVWLSYFPNDVKSNYFETRCVDWCQEVDLPLIQGKQI</sequence>
<dbReference type="PANTHER" id="PTHR31439">
    <property type="entry name" value="EXPRESSED PROTEIN"/>
    <property type="match status" value="1"/>
</dbReference>
<reference evidence="1 2" key="1">
    <citation type="submission" date="2017-09" db="EMBL/GenBank/DDBJ databases">
        <title>WGS assembly of Aquilegia coerulea Goldsmith.</title>
        <authorList>
            <person name="Hodges S."/>
            <person name="Kramer E."/>
            <person name="Nordborg M."/>
            <person name="Tomkins J."/>
            <person name="Borevitz J."/>
            <person name="Derieg N."/>
            <person name="Yan J."/>
            <person name="Mihaltcheva S."/>
            <person name="Hayes R.D."/>
            <person name="Rokhsar D."/>
        </authorList>
    </citation>
    <scope>NUCLEOTIDE SEQUENCE [LARGE SCALE GENOMIC DNA]</scope>
    <source>
        <strain evidence="2">cv. Goldsmith</strain>
    </source>
</reference>
<dbReference type="EMBL" id="KZ305024">
    <property type="protein sequence ID" value="PIA56661.1"/>
    <property type="molecule type" value="Genomic_DNA"/>
</dbReference>
<accession>A0A2G5ELR7</accession>
<gene>
    <name evidence="1" type="ORF">AQUCO_00700789v1</name>
</gene>
<protein>
    <submittedName>
        <fullName evidence="1">Uncharacterized protein</fullName>
    </submittedName>
</protein>
<organism evidence="1 2">
    <name type="scientific">Aquilegia coerulea</name>
    <name type="common">Rocky mountain columbine</name>
    <dbReference type="NCBI Taxonomy" id="218851"/>
    <lineage>
        <taxon>Eukaryota</taxon>
        <taxon>Viridiplantae</taxon>
        <taxon>Streptophyta</taxon>
        <taxon>Embryophyta</taxon>
        <taxon>Tracheophyta</taxon>
        <taxon>Spermatophyta</taxon>
        <taxon>Magnoliopsida</taxon>
        <taxon>Ranunculales</taxon>
        <taxon>Ranunculaceae</taxon>
        <taxon>Thalictroideae</taxon>
        <taxon>Aquilegia</taxon>
    </lineage>
</organism>
<dbReference type="STRING" id="218851.A0A2G5ELR7"/>
<keyword evidence="2" id="KW-1185">Reference proteome</keyword>
<dbReference type="FunCoup" id="A0A2G5ELR7">
    <property type="interactions" value="316"/>
</dbReference>
<evidence type="ECO:0000313" key="2">
    <source>
        <dbReference type="Proteomes" id="UP000230069"/>
    </source>
</evidence>
<dbReference type="Proteomes" id="UP000230069">
    <property type="component" value="Unassembled WGS sequence"/>
</dbReference>
<dbReference type="PANTHER" id="PTHR31439:SF7">
    <property type="entry name" value="EXPRESSED PROTEIN"/>
    <property type="match status" value="1"/>
</dbReference>
<name>A0A2G5ELR7_AQUCA</name>
<dbReference type="OrthoDB" id="1852153at2759"/>
<dbReference type="InParanoid" id="A0A2G5ELR7"/>